<dbReference type="InterPro" id="IPR039884">
    <property type="entry name" value="R3HC1/R3HCL"/>
</dbReference>
<dbReference type="EnsemblPlants" id="Pp3c7_620V3.2">
    <property type="protein sequence ID" value="Pp3c7_620V3.2"/>
    <property type="gene ID" value="Pp3c7_620"/>
</dbReference>
<name>A9SWZ0_PHYPA</name>
<dbReference type="Gene3D" id="3.30.70.330">
    <property type="match status" value="1"/>
</dbReference>
<dbReference type="OrthoDB" id="5418203at2759"/>
<reference evidence="3" key="3">
    <citation type="submission" date="2020-12" db="UniProtKB">
        <authorList>
            <consortium name="EnsemblPlants"/>
        </authorList>
    </citation>
    <scope>IDENTIFICATION</scope>
</reference>
<dbReference type="eggNOG" id="KOG4483">
    <property type="taxonomic scope" value="Eukaryota"/>
</dbReference>
<dbReference type="EnsemblPlants" id="Pp3c7_620V3.1">
    <property type="protein sequence ID" value="Pp3c7_620V3.1"/>
    <property type="gene ID" value="Pp3c7_620"/>
</dbReference>
<reference evidence="2 4" key="1">
    <citation type="journal article" date="2008" name="Science">
        <title>The Physcomitrella genome reveals evolutionary insights into the conquest of land by plants.</title>
        <authorList>
            <person name="Rensing S."/>
            <person name="Lang D."/>
            <person name="Zimmer A."/>
            <person name="Terry A."/>
            <person name="Salamov A."/>
            <person name="Shapiro H."/>
            <person name="Nishiyama T."/>
            <person name="Perroud P.-F."/>
            <person name="Lindquist E."/>
            <person name="Kamisugi Y."/>
            <person name="Tanahashi T."/>
            <person name="Sakakibara K."/>
            <person name="Fujita T."/>
            <person name="Oishi K."/>
            <person name="Shin-I T."/>
            <person name="Kuroki Y."/>
            <person name="Toyoda A."/>
            <person name="Suzuki Y."/>
            <person name="Hashimoto A."/>
            <person name="Yamaguchi K."/>
            <person name="Sugano A."/>
            <person name="Kohara Y."/>
            <person name="Fujiyama A."/>
            <person name="Anterola A."/>
            <person name="Aoki S."/>
            <person name="Ashton N."/>
            <person name="Barbazuk W.B."/>
            <person name="Barker E."/>
            <person name="Bennetzen J."/>
            <person name="Bezanilla M."/>
            <person name="Blankenship R."/>
            <person name="Cho S.H."/>
            <person name="Dutcher S."/>
            <person name="Estelle M."/>
            <person name="Fawcett J.A."/>
            <person name="Gundlach H."/>
            <person name="Hanada K."/>
            <person name="Heyl A."/>
            <person name="Hicks K.A."/>
            <person name="Hugh J."/>
            <person name="Lohr M."/>
            <person name="Mayer K."/>
            <person name="Melkozernov A."/>
            <person name="Murata T."/>
            <person name="Nelson D."/>
            <person name="Pils B."/>
            <person name="Prigge M."/>
            <person name="Reiss B."/>
            <person name="Renner T."/>
            <person name="Rombauts S."/>
            <person name="Rushton P."/>
            <person name="Sanderfoot A."/>
            <person name="Schween G."/>
            <person name="Shiu S.-H."/>
            <person name="Stueber K."/>
            <person name="Theodoulou F.L."/>
            <person name="Tu H."/>
            <person name="Van de Peer Y."/>
            <person name="Verrier P.J."/>
            <person name="Waters E."/>
            <person name="Wood A."/>
            <person name="Yang L."/>
            <person name="Cove D."/>
            <person name="Cuming A."/>
            <person name="Hasebe M."/>
            <person name="Lucas S."/>
            <person name="Mishler D.B."/>
            <person name="Reski R."/>
            <person name="Grigoriev I."/>
            <person name="Quatrano R.S."/>
            <person name="Boore J.L."/>
        </authorList>
    </citation>
    <scope>NUCLEOTIDE SEQUENCE [LARGE SCALE GENOMIC DNA]</scope>
    <source>
        <strain evidence="3 4">cv. Gransden 2004</strain>
    </source>
</reference>
<sequence>MADEQISKEMASKLVVGEAAVSSSAEPDVVLEGWSTRVEDLLDEGDEAGAVKVLEGVIAKLSVSKNAASNLGLAVAMSDLARLYGSRGMSLKADELLSESLLIKKKAEEASSVDNLSWEDAADENPSRKVTVEQPAKSGNMQENSDRVPGAGFPSTTAMSDEEDWEAAVPTLLASPNLLSPAVKKTPVKVKEKETPKQRGRGAFTYGGGGNLYSDQFDEDGATHERLNLTTSDRANDHWDGGAEHVLLIDGFSPLIKTKDLEDLLRPYSGQGVSIRWIDDTSVAAVFRTPALARQALAGIRDPRFKVHKYTEAGAGLSQPISLSISDLEPPAPRPATTARVAQRMIAGALSRQGISSQNLRAKTKANAQQALHLEAERKQRLLQRQQLRDEAWGDD</sequence>
<dbReference type="Proteomes" id="UP000006727">
    <property type="component" value="Chromosome 7"/>
</dbReference>
<gene>
    <name evidence="3" type="primary">LOC112284920</name>
    <name evidence="2" type="ORF">PHYPA_009715</name>
</gene>
<dbReference type="GeneID" id="112284920"/>
<dbReference type="Gramene" id="Pp3c7_620V3.2">
    <property type="protein sequence ID" value="Pp3c7_620V3.2"/>
    <property type="gene ID" value="Pp3c7_620"/>
</dbReference>
<dbReference type="Gramene" id="Pp3c7_620V3.1">
    <property type="protein sequence ID" value="Pp3c7_620V3.1"/>
    <property type="gene ID" value="Pp3c7_620"/>
</dbReference>
<evidence type="ECO:0000313" key="3">
    <source>
        <dbReference type="EnsemblPlants" id="Pp3c7_620V3.1"/>
    </source>
</evidence>
<dbReference type="OMA" id="NYGTRHV"/>
<dbReference type="EMBL" id="ABEU02000007">
    <property type="protein sequence ID" value="PNR50529.1"/>
    <property type="molecule type" value="Genomic_DNA"/>
</dbReference>
<dbReference type="AlphaFoldDB" id="A9SWZ0"/>
<dbReference type="PANTHER" id="PTHR21678:SF0">
    <property type="entry name" value="C3H1-TYPE DOMAIN-CONTAINING PROTEIN"/>
    <property type="match status" value="1"/>
</dbReference>
<keyword evidence="4" id="KW-1185">Reference proteome</keyword>
<organism evidence="2">
    <name type="scientific">Physcomitrium patens</name>
    <name type="common">Spreading-leaved earth moss</name>
    <name type="synonym">Physcomitrella patens</name>
    <dbReference type="NCBI Taxonomy" id="3218"/>
    <lineage>
        <taxon>Eukaryota</taxon>
        <taxon>Viridiplantae</taxon>
        <taxon>Streptophyta</taxon>
        <taxon>Embryophyta</taxon>
        <taxon>Bryophyta</taxon>
        <taxon>Bryophytina</taxon>
        <taxon>Bryopsida</taxon>
        <taxon>Funariidae</taxon>
        <taxon>Funariales</taxon>
        <taxon>Funariaceae</taxon>
        <taxon>Physcomitrium</taxon>
    </lineage>
</organism>
<proteinExistence type="predicted"/>
<dbReference type="PaxDb" id="3218-PP1S130_197V6.1"/>
<evidence type="ECO:0000256" key="1">
    <source>
        <dbReference type="SAM" id="MobiDB-lite"/>
    </source>
</evidence>
<dbReference type="InterPro" id="IPR012677">
    <property type="entry name" value="Nucleotide-bd_a/b_plait_sf"/>
</dbReference>
<accession>A9SWZ0</accession>
<evidence type="ECO:0000313" key="2">
    <source>
        <dbReference type="EMBL" id="PNR50529.1"/>
    </source>
</evidence>
<evidence type="ECO:0008006" key="5">
    <source>
        <dbReference type="Google" id="ProtNLM"/>
    </source>
</evidence>
<feature type="region of interest" description="Disordered" evidence="1">
    <location>
        <begin position="113"/>
        <end position="150"/>
    </location>
</feature>
<dbReference type="STRING" id="3218.A9SWZ0"/>
<reference evidence="2 4" key="2">
    <citation type="journal article" date="2018" name="Plant J.">
        <title>The Physcomitrella patens chromosome-scale assembly reveals moss genome structure and evolution.</title>
        <authorList>
            <person name="Lang D."/>
            <person name="Ullrich K.K."/>
            <person name="Murat F."/>
            <person name="Fuchs J."/>
            <person name="Jenkins J."/>
            <person name="Haas F.B."/>
            <person name="Piednoel M."/>
            <person name="Gundlach H."/>
            <person name="Van Bel M."/>
            <person name="Meyberg R."/>
            <person name="Vives C."/>
            <person name="Morata J."/>
            <person name="Symeonidi A."/>
            <person name="Hiss M."/>
            <person name="Muchero W."/>
            <person name="Kamisugi Y."/>
            <person name="Saleh O."/>
            <person name="Blanc G."/>
            <person name="Decker E.L."/>
            <person name="van Gessel N."/>
            <person name="Grimwood J."/>
            <person name="Hayes R.D."/>
            <person name="Graham S.W."/>
            <person name="Gunter L.E."/>
            <person name="McDaniel S.F."/>
            <person name="Hoernstein S.N.W."/>
            <person name="Larsson A."/>
            <person name="Li F.W."/>
            <person name="Perroud P.F."/>
            <person name="Phillips J."/>
            <person name="Ranjan P."/>
            <person name="Rokshar D.S."/>
            <person name="Rothfels C.J."/>
            <person name="Schneider L."/>
            <person name="Shu S."/>
            <person name="Stevenson D.W."/>
            <person name="Thummler F."/>
            <person name="Tillich M."/>
            <person name="Villarreal Aguilar J.C."/>
            <person name="Widiez T."/>
            <person name="Wong G.K."/>
            <person name="Wymore A."/>
            <person name="Zhang Y."/>
            <person name="Zimmer A.D."/>
            <person name="Quatrano R.S."/>
            <person name="Mayer K.F.X."/>
            <person name="Goodstein D."/>
            <person name="Casacuberta J.M."/>
            <person name="Vandepoele K."/>
            <person name="Reski R."/>
            <person name="Cuming A.C."/>
            <person name="Tuskan G.A."/>
            <person name="Maumus F."/>
            <person name="Salse J."/>
            <person name="Schmutz J."/>
            <person name="Rensing S.A."/>
        </authorList>
    </citation>
    <scope>NUCLEOTIDE SEQUENCE [LARGE SCALE GENOMIC DNA]</scope>
    <source>
        <strain evidence="3 4">cv. Gransden 2004</strain>
    </source>
</reference>
<protein>
    <recommendedName>
        <fullName evidence="5">Coiled-coil domain-containing protein R3HCC1L</fullName>
    </recommendedName>
</protein>
<feature type="region of interest" description="Disordered" evidence="1">
    <location>
        <begin position="185"/>
        <end position="205"/>
    </location>
</feature>
<evidence type="ECO:0000313" key="4">
    <source>
        <dbReference type="Proteomes" id="UP000006727"/>
    </source>
</evidence>
<dbReference type="HOGENOM" id="CLU_058921_1_1_1"/>
<dbReference type="PANTHER" id="PTHR21678">
    <property type="entry name" value="GROWTH INHIBITION AND DIFFERENTIATION RELATED PROTEIN 88"/>
    <property type="match status" value="1"/>
</dbReference>
<dbReference type="RefSeq" id="XP_024381070.1">
    <property type="nucleotide sequence ID" value="XM_024525302.2"/>
</dbReference>